<dbReference type="STRING" id="1566387.QV13_20985"/>
<protein>
    <submittedName>
        <fullName evidence="3">Uncharacterized protein</fullName>
    </submittedName>
</protein>
<keyword evidence="2" id="KW-0732">Signal</keyword>
<evidence type="ECO:0000256" key="1">
    <source>
        <dbReference type="SAM" id="MobiDB-lite"/>
    </source>
</evidence>
<keyword evidence="4" id="KW-1185">Reference proteome</keyword>
<evidence type="ECO:0000313" key="3">
    <source>
        <dbReference type="EMBL" id="OCX14882.1"/>
    </source>
</evidence>
<feature type="chain" id="PRO_5008659388" evidence="2">
    <location>
        <begin position="21"/>
        <end position="88"/>
    </location>
</feature>
<evidence type="ECO:0000313" key="4">
    <source>
        <dbReference type="Proteomes" id="UP000094412"/>
    </source>
</evidence>
<gene>
    <name evidence="3" type="ORF">QV13_20985</name>
</gene>
<proteinExistence type="predicted"/>
<accession>A0A1C2DJE3</accession>
<dbReference type="Proteomes" id="UP000094412">
    <property type="component" value="Unassembled WGS sequence"/>
</dbReference>
<reference evidence="3 4" key="1">
    <citation type="submission" date="2016-08" db="EMBL/GenBank/DDBJ databases">
        <title>Whole genome sequence of Mesorhizobium sp. strain UASWS1009 isolated from industrial sewage.</title>
        <authorList>
            <person name="Crovadore J."/>
            <person name="Calmin G."/>
            <person name="Chablais R."/>
            <person name="Cochard B."/>
            <person name="Lefort F."/>
        </authorList>
    </citation>
    <scope>NUCLEOTIDE SEQUENCE [LARGE SCALE GENOMIC DNA]</scope>
    <source>
        <strain evidence="3 4">UASWS1009</strain>
    </source>
</reference>
<dbReference type="AlphaFoldDB" id="A0A1C2DJE3"/>
<dbReference type="EMBL" id="MDEO01000035">
    <property type="protein sequence ID" value="OCX14882.1"/>
    <property type="molecule type" value="Genomic_DNA"/>
</dbReference>
<evidence type="ECO:0000256" key="2">
    <source>
        <dbReference type="SAM" id="SignalP"/>
    </source>
</evidence>
<feature type="signal peptide" evidence="2">
    <location>
        <begin position="1"/>
        <end position="20"/>
    </location>
</feature>
<name>A0A1C2DJE3_9HYPH</name>
<feature type="region of interest" description="Disordered" evidence="1">
    <location>
        <begin position="56"/>
        <end position="88"/>
    </location>
</feature>
<comment type="caution">
    <text evidence="3">The sequence shown here is derived from an EMBL/GenBank/DDBJ whole genome shotgun (WGS) entry which is preliminary data.</text>
</comment>
<organism evidence="3 4">
    <name type="scientific">Mesorhizobium hungaricum</name>
    <dbReference type="NCBI Taxonomy" id="1566387"/>
    <lineage>
        <taxon>Bacteria</taxon>
        <taxon>Pseudomonadati</taxon>
        <taxon>Pseudomonadota</taxon>
        <taxon>Alphaproteobacteria</taxon>
        <taxon>Hyphomicrobiales</taxon>
        <taxon>Phyllobacteriaceae</taxon>
        <taxon>Mesorhizobium</taxon>
    </lineage>
</organism>
<dbReference type="RefSeq" id="WP_024926694.1">
    <property type="nucleotide sequence ID" value="NZ_MDEO01000035.1"/>
</dbReference>
<sequence length="88" mass="9232">MKALLFGAAGIFSLVVPAIAETQYDRSLEKAAIDIVANNIGTLRGGFSFKQLPQMVAGQEPAPQPSPRSAPADGLVPAVERPPVSQLF</sequence>